<sequence length="383" mass="43837">MFEFISKWFSYLTGDKGNSDHDHENRKKGFATQIAANKKPCFTYLLKEHNVNVADCDESEKVIHPIRYTRKLNETWVVAKDVLKIIAVKNHLFKFVDDTTIGMYVNQVNMKGLNEILWNTIGGIKCINHEGCEQLLNKGLNGKYQPLQNSITELFKGNENGGNNSNDDTTNKSKLCEIIVGSIEKNNKAIVDNINSSLSKFEHQLSELKSKIETFENVQNLYDLLQQHHANVTKNSGDAAAVTTNNLVSPSSFSSVSLFNNNENSSAELAINELFDGHRYETVKFPKDSSKHPRLVVYVKPVDDMATDVTFITGLQQHQRLGKRKYRDMECVYDRVHPNPQMAVYCINEEMNMKNFNYVKRARKMYRVECNVDVMKSFINENL</sequence>
<feature type="coiled-coil region" evidence="1">
    <location>
        <begin position="191"/>
        <end position="218"/>
    </location>
</feature>
<proteinExistence type="predicted"/>
<dbReference type="Proteomes" id="UP000204667">
    <property type="component" value="Segment"/>
</dbReference>
<name>A0A0M3WP95_9ABAC</name>
<dbReference type="RefSeq" id="YP_009165743.1">
    <property type="nucleotide sequence ID" value="NC_027923.1"/>
</dbReference>
<dbReference type="KEGG" id="vg:26040045"/>
<evidence type="ECO:0000313" key="2">
    <source>
        <dbReference type="EMBL" id="AKN80615.1"/>
    </source>
</evidence>
<gene>
    <name evidence="2" type="primary">38.7k</name>
</gene>
<dbReference type="OrthoDB" id="7030at10239"/>
<organism evidence="2 3">
    <name type="scientific">Perigonia lusca single nucleopolyhedrovirus</name>
    <dbReference type="NCBI Taxonomy" id="1675865"/>
    <lineage>
        <taxon>Viruses</taxon>
        <taxon>Viruses incertae sedis</taxon>
        <taxon>Naldaviricetes</taxon>
        <taxon>Lefavirales</taxon>
        <taxon>Baculoviridae</taxon>
        <taxon>Alphabaculovirus</taxon>
        <taxon>Alphabaculovirus peluscae</taxon>
        <taxon>Perigonia lusca nucleopolyhedrovirus</taxon>
    </lineage>
</organism>
<accession>A0A0M3WP95</accession>
<reference evidence="2 3" key="1">
    <citation type="journal article" date="2016" name="Sci. Rep.">
        <title>Genome sequence of Perigonia lusca single nucleopolyhedrovirus: insights into the evolution of a nucleotide metabolism enzyme in the family Baculoviridae.</title>
        <authorList>
            <person name="Ardisson-Araujo D.M."/>
            <person name="Lima R.N."/>
            <person name="Melo F.L."/>
            <person name="Clem R.J."/>
            <person name="Huang N."/>
            <person name="Bao S.N."/>
            <person name="Sosa-Gomez D.R."/>
            <person name="Ribeiro B.M."/>
        </authorList>
    </citation>
    <scope>NUCLEOTIDE SEQUENCE [LARGE SCALE GENOMIC DNA]</scope>
</reference>
<keyword evidence="3" id="KW-1185">Reference proteome</keyword>
<dbReference type="GeneID" id="26040045"/>
<dbReference type="EMBL" id="KM596836">
    <property type="protein sequence ID" value="AKN80615.1"/>
    <property type="molecule type" value="Genomic_DNA"/>
</dbReference>
<evidence type="ECO:0000256" key="1">
    <source>
        <dbReference type="SAM" id="Coils"/>
    </source>
</evidence>
<protein>
    <submittedName>
        <fullName evidence="2">38.7K</fullName>
    </submittedName>
</protein>
<keyword evidence="1" id="KW-0175">Coiled coil</keyword>
<evidence type="ECO:0000313" key="3">
    <source>
        <dbReference type="Proteomes" id="UP000204667"/>
    </source>
</evidence>